<feature type="coiled-coil region" evidence="1">
    <location>
        <begin position="296"/>
        <end position="330"/>
    </location>
</feature>
<dbReference type="Gene3D" id="3.40.50.300">
    <property type="entry name" value="P-loop containing nucleotide triphosphate hydrolases"/>
    <property type="match status" value="1"/>
</dbReference>
<gene>
    <name evidence="4" type="ORF">GCM10022247_17450</name>
</gene>
<organism evidence="4 5">
    <name type="scientific">Allokutzneria multivorans</name>
    <dbReference type="NCBI Taxonomy" id="1142134"/>
    <lineage>
        <taxon>Bacteria</taxon>
        <taxon>Bacillati</taxon>
        <taxon>Actinomycetota</taxon>
        <taxon>Actinomycetes</taxon>
        <taxon>Pseudonocardiales</taxon>
        <taxon>Pseudonocardiaceae</taxon>
        <taxon>Allokutzneria</taxon>
    </lineage>
</organism>
<feature type="domain" description="Dynamin N-terminal" evidence="3">
    <location>
        <begin position="47"/>
        <end position="197"/>
    </location>
</feature>
<name>A0ABP7RI94_9PSEU</name>
<protein>
    <submittedName>
        <fullName evidence="4">Dynamin family protein</fullName>
    </submittedName>
</protein>
<dbReference type="Proteomes" id="UP001501747">
    <property type="component" value="Unassembled WGS sequence"/>
</dbReference>
<sequence>MSTPGVPLSKLVGQTLERVVDLLRESDAEAADWVRSTREAARAVPSVVVVGETNRGKSSLVNALLAMRSVSPVDADVATATYLVIKQGEEWAGRACYAGQVPPVEFPIDELHHWVSVRAELPEGQLPPRYVEIEAPIPVLRFMSIVDTPGVGGLDSMHGELAAEAAANATALLFVVDASAPLTAGELRFLQDVGERVETVLFALTKTDQHRGWRQVLEANRQLLLEHAPRFADADFHPVSSRLFELAGTAPSEQAATMLREQSGIAALQSALQRVVVGSAAMLGEANALRTSVTALAEAQARFQAEQRALSTGEAEADALRARRDELNTERRSSTRGWQLKLRGDIQRTRVECGHEVSRQMRDVSSWFRRQTDAADREALANLPAQVDAALQMVSGRISVMLSQRLDRVATTALSELFSAEELAVIRAQFARAGQPPVVLRPPERRPPTSEDKLLVFMGVSGGLGLGRAVAMMPLAGVGVALSSAIVLPATIAIGLGAGWWMARTRKHAADKQHFKQWITEAIADGRSTMDQLVSEQLIEAEQQLTLALDDALLKRVTSIEEELREVDRALRLDAEERGRQLQVVNRRLADAGGALQRCEQLLGLIRQHHRQAEPTEAAPA</sequence>
<evidence type="ECO:0000256" key="2">
    <source>
        <dbReference type="SAM" id="Phobius"/>
    </source>
</evidence>
<accession>A0ABP7RI94</accession>
<dbReference type="SUPFAM" id="SSF52540">
    <property type="entry name" value="P-loop containing nucleoside triphosphate hydrolases"/>
    <property type="match status" value="1"/>
</dbReference>
<proteinExistence type="predicted"/>
<dbReference type="PANTHER" id="PTHR43681">
    <property type="entry name" value="TRANSMEMBRANE GTPASE FZO"/>
    <property type="match status" value="1"/>
</dbReference>
<reference evidence="5" key="1">
    <citation type="journal article" date="2019" name="Int. J. Syst. Evol. Microbiol.">
        <title>The Global Catalogue of Microorganisms (GCM) 10K type strain sequencing project: providing services to taxonomists for standard genome sequencing and annotation.</title>
        <authorList>
            <consortium name="The Broad Institute Genomics Platform"/>
            <consortium name="The Broad Institute Genome Sequencing Center for Infectious Disease"/>
            <person name="Wu L."/>
            <person name="Ma J."/>
        </authorList>
    </citation>
    <scope>NUCLEOTIDE SEQUENCE [LARGE SCALE GENOMIC DNA]</scope>
    <source>
        <strain evidence="5">JCM 17342</strain>
    </source>
</reference>
<feature type="transmembrane region" description="Helical" evidence="2">
    <location>
        <begin position="481"/>
        <end position="503"/>
    </location>
</feature>
<evidence type="ECO:0000313" key="5">
    <source>
        <dbReference type="Proteomes" id="UP001501747"/>
    </source>
</evidence>
<comment type="caution">
    <text evidence="4">The sequence shown here is derived from an EMBL/GenBank/DDBJ whole genome shotgun (WGS) entry which is preliminary data.</text>
</comment>
<keyword evidence="2" id="KW-0472">Membrane</keyword>
<keyword evidence="2" id="KW-1133">Transmembrane helix</keyword>
<evidence type="ECO:0000313" key="4">
    <source>
        <dbReference type="EMBL" id="GAA3997857.1"/>
    </source>
</evidence>
<dbReference type="RefSeq" id="WP_344872470.1">
    <property type="nucleotide sequence ID" value="NZ_BAABAL010000005.1"/>
</dbReference>
<keyword evidence="2" id="KW-0812">Transmembrane</keyword>
<dbReference type="Pfam" id="PF00350">
    <property type="entry name" value="Dynamin_N"/>
    <property type="match status" value="1"/>
</dbReference>
<dbReference type="EMBL" id="BAABAL010000005">
    <property type="protein sequence ID" value="GAA3997857.1"/>
    <property type="molecule type" value="Genomic_DNA"/>
</dbReference>
<evidence type="ECO:0000256" key="1">
    <source>
        <dbReference type="SAM" id="Coils"/>
    </source>
</evidence>
<dbReference type="InterPro" id="IPR027417">
    <property type="entry name" value="P-loop_NTPase"/>
</dbReference>
<dbReference type="PANTHER" id="PTHR43681:SF1">
    <property type="entry name" value="SARCALUMENIN"/>
    <property type="match status" value="1"/>
</dbReference>
<evidence type="ECO:0000259" key="3">
    <source>
        <dbReference type="Pfam" id="PF00350"/>
    </source>
</evidence>
<dbReference type="InterPro" id="IPR045063">
    <property type="entry name" value="Dynamin_N"/>
</dbReference>
<keyword evidence="1" id="KW-0175">Coiled coil</keyword>
<dbReference type="InterPro" id="IPR051943">
    <property type="entry name" value="TRAFAC_Dynamin-like_GTPase"/>
</dbReference>
<keyword evidence="5" id="KW-1185">Reference proteome</keyword>